<dbReference type="Pfam" id="PF25598">
    <property type="entry name" value="ARM_PUB"/>
    <property type="match status" value="1"/>
</dbReference>
<sequence length="203" mass="22695">MVQETCNRPICALALISDAEKVPISKKEKHQFTDVMLMLAVHRLPMQKQAAKDMHKLTLAIPQFCAHFAEDKLAILYLLSPLELLDEDADAKLQDDIIKTVFNIPTHDENIKGFGNNPDVISCVIKSLDTGNAKTKVRAANILFTLSTYNDNKLVIGDCGCLKSLLHIIKGKEDYSSMMYAVKVIFNMCMIKRNRLKAIDDGA</sequence>
<dbReference type="InterPro" id="IPR058678">
    <property type="entry name" value="ARM_PUB"/>
</dbReference>
<keyword evidence="4" id="KW-1185">Reference proteome</keyword>
<feature type="domain" description="U-box" evidence="2">
    <location>
        <begin position="91"/>
        <end position="203"/>
    </location>
</feature>
<protein>
    <recommendedName>
        <fullName evidence="2">U-box domain-containing protein</fullName>
    </recommendedName>
</protein>
<dbReference type="Proteomes" id="UP000541444">
    <property type="component" value="Unassembled WGS sequence"/>
</dbReference>
<gene>
    <name evidence="3" type="ORF">GIB67_020563</name>
</gene>
<dbReference type="PANTHER" id="PTHR23315">
    <property type="entry name" value="U BOX DOMAIN-CONTAINING"/>
    <property type="match status" value="1"/>
</dbReference>
<dbReference type="InterPro" id="IPR016024">
    <property type="entry name" value="ARM-type_fold"/>
</dbReference>
<organism evidence="3 4">
    <name type="scientific">Kingdonia uniflora</name>
    <dbReference type="NCBI Taxonomy" id="39325"/>
    <lineage>
        <taxon>Eukaryota</taxon>
        <taxon>Viridiplantae</taxon>
        <taxon>Streptophyta</taxon>
        <taxon>Embryophyta</taxon>
        <taxon>Tracheophyta</taxon>
        <taxon>Spermatophyta</taxon>
        <taxon>Magnoliopsida</taxon>
        <taxon>Ranunculales</taxon>
        <taxon>Circaeasteraceae</taxon>
        <taxon>Kingdonia</taxon>
    </lineage>
</organism>
<evidence type="ECO:0000313" key="4">
    <source>
        <dbReference type="Proteomes" id="UP000541444"/>
    </source>
</evidence>
<accession>A0A7J7NLL8</accession>
<evidence type="ECO:0000259" key="2">
    <source>
        <dbReference type="Pfam" id="PF25598"/>
    </source>
</evidence>
<proteinExistence type="predicted"/>
<evidence type="ECO:0000313" key="3">
    <source>
        <dbReference type="EMBL" id="KAF6167993.1"/>
    </source>
</evidence>
<dbReference type="Gene3D" id="1.25.10.10">
    <property type="entry name" value="Leucine-rich Repeat Variant"/>
    <property type="match status" value="1"/>
</dbReference>
<evidence type="ECO:0000256" key="1">
    <source>
        <dbReference type="ARBA" id="ARBA00022786"/>
    </source>
</evidence>
<dbReference type="AlphaFoldDB" id="A0A7J7NLL8"/>
<name>A0A7J7NLL8_9MAGN</name>
<dbReference type="SUPFAM" id="SSF48371">
    <property type="entry name" value="ARM repeat"/>
    <property type="match status" value="1"/>
</dbReference>
<keyword evidence="1" id="KW-0833">Ubl conjugation pathway</keyword>
<comment type="caution">
    <text evidence="3">The sequence shown here is derived from an EMBL/GenBank/DDBJ whole genome shotgun (WGS) entry which is preliminary data.</text>
</comment>
<dbReference type="EMBL" id="JACGCM010000711">
    <property type="protein sequence ID" value="KAF6167993.1"/>
    <property type="molecule type" value="Genomic_DNA"/>
</dbReference>
<dbReference type="PANTHER" id="PTHR23315:SF253">
    <property type="entry name" value="U-BOX DOMAIN-CONTAINING PROTEIN 9"/>
    <property type="match status" value="1"/>
</dbReference>
<dbReference type="InterPro" id="IPR011989">
    <property type="entry name" value="ARM-like"/>
</dbReference>
<reference evidence="3 4" key="1">
    <citation type="journal article" date="2020" name="IScience">
        <title>Genome Sequencing of the Endangered Kingdonia uniflora (Circaeasteraceae, Ranunculales) Reveals Potential Mechanisms of Evolutionary Specialization.</title>
        <authorList>
            <person name="Sun Y."/>
            <person name="Deng T."/>
            <person name="Zhang A."/>
            <person name="Moore M.J."/>
            <person name="Landis J.B."/>
            <person name="Lin N."/>
            <person name="Zhang H."/>
            <person name="Zhang X."/>
            <person name="Huang J."/>
            <person name="Zhang X."/>
            <person name="Sun H."/>
            <person name="Wang H."/>
        </authorList>
    </citation>
    <scope>NUCLEOTIDE SEQUENCE [LARGE SCALE GENOMIC DNA]</scope>
    <source>
        <strain evidence="3">TB1705</strain>
        <tissue evidence="3">Leaf</tissue>
    </source>
</reference>